<protein>
    <recommendedName>
        <fullName evidence="3">Acyltransferase</fullName>
    </recommendedName>
</protein>
<comment type="caution">
    <text evidence="1">The sequence shown here is derived from an EMBL/GenBank/DDBJ whole genome shotgun (WGS) entry which is preliminary data.</text>
</comment>
<dbReference type="EMBL" id="AGZN01000024">
    <property type="protein sequence ID" value="EKN25690.1"/>
    <property type="molecule type" value="Genomic_DNA"/>
</dbReference>
<evidence type="ECO:0000313" key="2">
    <source>
        <dbReference type="Proteomes" id="UP000006262"/>
    </source>
</evidence>
<dbReference type="InterPro" id="IPR051159">
    <property type="entry name" value="Hexapeptide_acetyltransf"/>
</dbReference>
<reference evidence="1 2" key="1">
    <citation type="submission" date="2012-02" db="EMBL/GenBank/DDBJ databases">
        <title>The Genome Sequence of Parabacteroides distasonis CL09T03C24.</title>
        <authorList>
            <consortium name="The Broad Institute Genome Sequencing Platform"/>
            <person name="Earl A."/>
            <person name="Ward D."/>
            <person name="Feldgarden M."/>
            <person name="Gevers D."/>
            <person name="Zitomersky N.L."/>
            <person name="Coyne M.J."/>
            <person name="Comstock L.E."/>
            <person name="Young S.K."/>
            <person name="Zeng Q."/>
            <person name="Gargeya S."/>
            <person name="Fitzgerald M."/>
            <person name="Haas B."/>
            <person name="Abouelleil A."/>
            <person name="Alvarado L."/>
            <person name="Arachchi H.M."/>
            <person name="Berlin A."/>
            <person name="Chapman S.B."/>
            <person name="Gearin G."/>
            <person name="Goldberg J."/>
            <person name="Griggs A."/>
            <person name="Gujja S."/>
            <person name="Hansen M."/>
            <person name="Heiman D."/>
            <person name="Howarth C."/>
            <person name="Larimer J."/>
            <person name="Lui A."/>
            <person name="MacDonald P.J.P."/>
            <person name="McCowen C."/>
            <person name="Montmayeur A."/>
            <person name="Murphy C."/>
            <person name="Neiman D."/>
            <person name="Pearson M."/>
            <person name="Priest M."/>
            <person name="Roberts A."/>
            <person name="Saif S."/>
            <person name="Shea T."/>
            <person name="Sisk P."/>
            <person name="Stolte C."/>
            <person name="Sykes S."/>
            <person name="Wortman J."/>
            <person name="Nusbaum C."/>
            <person name="Birren B."/>
        </authorList>
    </citation>
    <scope>NUCLEOTIDE SEQUENCE [LARGE SCALE GENOMIC DNA]</scope>
    <source>
        <strain evidence="1 2">CL09T03C24</strain>
    </source>
</reference>
<organism evidence="1 2">
    <name type="scientific">Parabacteroides distasonis CL09T03C24</name>
    <dbReference type="NCBI Taxonomy" id="999417"/>
    <lineage>
        <taxon>Bacteria</taxon>
        <taxon>Pseudomonadati</taxon>
        <taxon>Bacteroidota</taxon>
        <taxon>Bacteroidia</taxon>
        <taxon>Bacteroidales</taxon>
        <taxon>Tannerellaceae</taxon>
        <taxon>Parabacteroides</taxon>
    </lineage>
</organism>
<dbReference type="Gene3D" id="2.160.10.10">
    <property type="entry name" value="Hexapeptide repeat proteins"/>
    <property type="match status" value="1"/>
</dbReference>
<gene>
    <name evidence="1" type="ORF">HMPREF1059_02391</name>
</gene>
<dbReference type="AlphaFoldDB" id="A0AAD2TP49"/>
<evidence type="ECO:0000313" key="1">
    <source>
        <dbReference type="EMBL" id="EKN25690.1"/>
    </source>
</evidence>
<dbReference type="PANTHER" id="PTHR23416">
    <property type="entry name" value="SIALIC ACID SYNTHASE-RELATED"/>
    <property type="match status" value="1"/>
</dbReference>
<dbReference type="InterPro" id="IPR011004">
    <property type="entry name" value="Trimer_LpxA-like_sf"/>
</dbReference>
<proteinExistence type="predicted"/>
<evidence type="ECO:0008006" key="3">
    <source>
        <dbReference type="Google" id="ProtNLM"/>
    </source>
</evidence>
<dbReference type="SUPFAM" id="SSF51161">
    <property type="entry name" value="Trimeric LpxA-like enzymes"/>
    <property type="match status" value="1"/>
</dbReference>
<name>A0AAD2TP49_PARDI</name>
<sequence length="272" mass="30958">MSIFKRLKGKTKGDIINWVESELSTSCIRPFKTLYVNFRCLPLKQAIRFPIVIRRKFSIHCLGEIKIESDEICRGMICFGSFNNKSSRPTRIVNRGTIIFRGSCTIWEGVLLELGPKSLLDIGDSSLLGENVNIMIRKGCKIGDYARIAFDSQIMDSDFHYMLDMETNEIKDCTQPIIIGNCNWIGNRSTIKKGTITPDYTIVASNSLLSKSYVMGGGKYPILAGCPAKVIGSGKRRIYNYEWEKILYNHFKDNKEPYHYKDNGINPFLIPK</sequence>
<dbReference type="Proteomes" id="UP000006262">
    <property type="component" value="Unassembled WGS sequence"/>
</dbReference>
<dbReference type="RefSeq" id="WP_005865991.1">
    <property type="nucleotide sequence ID" value="NZ_JH976488.1"/>
</dbReference>
<accession>A0AAD2TP49</accession>